<dbReference type="InterPro" id="IPR000494">
    <property type="entry name" value="Rcpt_L-dom"/>
</dbReference>
<evidence type="ECO:0000313" key="4">
    <source>
        <dbReference type="EMBL" id="CAI9157557.1"/>
    </source>
</evidence>
<reference evidence="4" key="1">
    <citation type="submission" date="2023-04" db="EMBL/GenBank/DDBJ databases">
        <authorList>
            <consortium name="ELIXIR-Norway"/>
        </authorList>
    </citation>
    <scope>NUCLEOTIDE SEQUENCE [LARGE SCALE GENOMIC DNA]</scope>
</reference>
<accession>A0ABN8YAG0</accession>
<evidence type="ECO:0000256" key="1">
    <source>
        <dbReference type="SAM" id="MobiDB-lite"/>
    </source>
</evidence>
<dbReference type="SUPFAM" id="SSF52058">
    <property type="entry name" value="L domain-like"/>
    <property type="match status" value="1"/>
</dbReference>
<dbReference type="EMBL" id="OX459952">
    <property type="protein sequence ID" value="CAI9157557.1"/>
    <property type="molecule type" value="Genomic_DNA"/>
</dbReference>
<evidence type="ECO:0000256" key="2">
    <source>
        <dbReference type="SAM" id="SignalP"/>
    </source>
</evidence>
<dbReference type="Proteomes" id="UP001176941">
    <property type="component" value="Chromosome 16"/>
</dbReference>
<feature type="signal peptide" evidence="2">
    <location>
        <begin position="1"/>
        <end position="30"/>
    </location>
</feature>
<organism evidence="4 5">
    <name type="scientific">Rangifer tarandus platyrhynchus</name>
    <name type="common">Svalbard reindeer</name>
    <dbReference type="NCBI Taxonomy" id="3082113"/>
    <lineage>
        <taxon>Eukaryota</taxon>
        <taxon>Metazoa</taxon>
        <taxon>Chordata</taxon>
        <taxon>Craniata</taxon>
        <taxon>Vertebrata</taxon>
        <taxon>Euteleostomi</taxon>
        <taxon>Mammalia</taxon>
        <taxon>Eutheria</taxon>
        <taxon>Laurasiatheria</taxon>
        <taxon>Artiodactyla</taxon>
        <taxon>Ruminantia</taxon>
        <taxon>Pecora</taxon>
        <taxon>Cervidae</taxon>
        <taxon>Odocoileinae</taxon>
        <taxon>Rangifer</taxon>
    </lineage>
</organism>
<evidence type="ECO:0000313" key="5">
    <source>
        <dbReference type="Proteomes" id="UP001176941"/>
    </source>
</evidence>
<gene>
    <name evidence="4" type="ORF">MRATA1EN1_LOCUS6519</name>
</gene>
<name>A0ABN8YAG0_RANTA</name>
<feature type="region of interest" description="Disordered" evidence="1">
    <location>
        <begin position="372"/>
        <end position="402"/>
    </location>
</feature>
<proteinExistence type="predicted"/>
<keyword evidence="2" id="KW-0732">Signal</keyword>
<dbReference type="InterPro" id="IPR036941">
    <property type="entry name" value="Rcpt_L-dom_sf"/>
</dbReference>
<feature type="region of interest" description="Disordered" evidence="1">
    <location>
        <begin position="721"/>
        <end position="748"/>
    </location>
</feature>
<evidence type="ECO:0000259" key="3">
    <source>
        <dbReference type="Pfam" id="PF01030"/>
    </source>
</evidence>
<dbReference type="Gene3D" id="3.80.20.20">
    <property type="entry name" value="Receptor L-domain"/>
    <property type="match status" value="1"/>
</dbReference>
<keyword evidence="5" id="KW-1185">Reference proteome</keyword>
<feature type="chain" id="PRO_5045826106" description="Receptor L-domain domain-containing protein" evidence="2">
    <location>
        <begin position="31"/>
        <end position="748"/>
    </location>
</feature>
<feature type="domain" description="Receptor L-domain" evidence="3">
    <location>
        <begin position="51"/>
        <end position="160"/>
    </location>
</feature>
<sequence>MKSSSGGGSPTSLWGLLFFSAALSLWPTSGEICGPGIDIRNDYQQLKRLENCTVIEGYLHILLISKAEDYRSYRFPKLTVITEYLLLFRVAGLESLGDLFPNLTVIRGWKLFYNYALVIFEMTNLKDIGLYNLRNITRGAIRIEKNADLCYLSTVDWSLILDAVSNNYIVGNKPPKECGDLCPGTMEEKPLCEKTTINNEYNYRCWTTNRCQKTFLFSERLCRTLGYHVDAAFSSRTPRPFRARCFPSLPSSVSPLLAQRHGLSLAALPVRLAPVALSTRMLTLRLLSLESCEGARGSPRSGPCTWPCACGSVAPLSSWPPAAGGLGGLVDSGRQSEHREVPDVTVRPVSGPGLCQGPHQAGFAAALPSCRPKGTSGDGGPERGAFPTAFSEEKPGRQRRKHTLAPSVLPEIFLPFEGIRLEPVPDFCKSRKGASKEPADLTLVWGPWQLGVSWRGALWCEIAVSVWPSSCHPGGRALWIPVCLVTGPRLWEDGETVEAAVTPKECPLPGRRPEKVFCRRPAEAKGSPLLSFAWPALHSLAVTVSTHFLNAYFCCVHSWARKHPWLFKTGVLVKSEVSSKKPSPLDRMACPGKAGQAWWGCRDQLRGFGLGGLLLRGPPETLFVGQQNKTMGAPALPLSQLRPRPPGVGAGPCPSSALSGSFTAAGKPPGSSVLWALLVGGGGAGRAAQSPGPVSASADTLVRSFLFCGFPLDAAPVGWPQSSAGPELGPGDEEEGPQLLSWQRLPCS</sequence>
<dbReference type="Pfam" id="PF01030">
    <property type="entry name" value="Recep_L_domain"/>
    <property type="match status" value="1"/>
</dbReference>
<protein>
    <recommendedName>
        <fullName evidence="3">Receptor L-domain domain-containing protein</fullName>
    </recommendedName>
</protein>